<sequence length="60" mass="7049">MKDLRVRNEMKEETQFCFSPLSKSKSLNCLCVSCLHRNGISGTRPRYRKRSYTPQNPSRI</sequence>
<dbReference type="AlphaFoldDB" id="A0A8X7RD88"/>
<organism evidence="1 2">
    <name type="scientific">Brassica carinata</name>
    <name type="common">Ethiopian mustard</name>
    <name type="synonym">Abyssinian cabbage</name>
    <dbReference type="NCBI Taxonomy" id="52824"/>
    <lineage>
        <taxon>Eukaryota</taxon>
        <taxon>Viridiplantae</taxon>
        <taxon>Streptophyta</taxon>
        <taxon>Embryophyta</taxon>
        <taxon>Tracheophyta</taxon>
        <taxon>Spermatophyta</taxon>
        <taxon>Magnoliopsida</taxon>
        <taxon>eudicotyledons</taxon>
        <taxon>Gunneridae</taxon>
        <taxon>Pentapetalae</taxon>
        <taxon>rosids</taxon>
        <taxon>malvids</taxon>
        <taxon>Brassicales</taxon>
        <taxon>Brassicaceae</taxon>
        <taxon>Brassiceae</taxon>
        <taxon>Brassica</taxon>
    </lineage>
</organism>
<evidence type="ECO:0000313" key="2">
    <source>
        <dbReference type="Proteomes" id="UP000886595"/>
    </source>
</evidence>
<evidence type="ECO:0000313" key="1">
    <source>
        <dbReference type="EMBL" id="KAG2285567.1"/>
    </source>
</evidence>
<comment type="caution">
    <text evidence="1">The sequence shown here is derived from an EMBL/GenBank/DDBJ whole genome shotgun (WGS) entry which is preliminary data.</text>
</comment>
<accession>A0A8X7RD88</accession>
<reference evidence="1 2" key="1">
    <citation type="submission" date="2020-02" db="EMBL/GenBank/DDBJ databases">
        <authorList>
            <person name="Ma Q."/>
            <person name="Huang Y."/>
            <person name="Song X."/>
            <person name="Pei D."/>
        </authorList>
    </citation>
    <scope>NUCLEOTIDE SEQUENCE [LARGE SCALE GENOMIC DNA]</scope>
    <source>
        <strain evidence="1">Sxm20200214</strain>
        <tissue evidence="1">Leaf</tissue>
    </source>
</reference>
<gene>
    <name evidence="1" type="ORF">Bca52824_045171</name>
</gene>
<keyword evidence="2" id="KW-1185">Reference proteome</keyword>
<dbReference type="Proteomes" id="UP000886595">
    <property type="component" value="Unassembled WGS sequence"/>
</dbReference>
<name>A0A8X7RD88_BRACI</name>
<dbReference type="EMBL" id="JAAMPC010000010">
    <property type="protein sequence ID" value="KAG2285567.1"/>
    <property type="molecule type" value="Genomic_DNA"/>
</dbReference>
<protein>
    <submittedName>
        <fullName evidence="1">Uncharacterized protein</fullName>
    </submittedName>
</protein>
<proteinExistence type="predicted"/>